<proteinExistence type="predicted"/>
<reference evidence="1 2" key="1">
    <citation type="submission" date="2017-07" db="EMBL/GenBank/DDBJ databases">
        <title>Elstera cyanobacteriorum sp. nov., a novel bacterium isolated from cyanobacterial aggregates in a eutrophic lake.</title>
        <authorList>
            <person name="Cai H."/>
        </authorList>
    </citation>
    <scope>NUCLEOTIDE SEQUENCE [LARGE SCALE GENOMIC DNA]</scope>
    <source>
        <strain evidence="1 2">TH019</strain>
    </source>
</reference>
<organism evidence="1 2">
    <name type="scientific">Elstera cyanobacteriorum</name>
    <dbReference type="NCBI Taxonomy" id="2022747"/>
    <lineage>
        <taxon>Bacteria</taxon>
        <taxon>Pseudomonadati</taxon>
        <taxon>Pseudomonadota</taxon>
        <taxon>Alphaproteobacteria</taxon>
        <taxon>Rhodospirillales</taxon>
        <taxon>Rhodospirillaceae</taxon>
        <taxon>Elstera</taxon>
    </lineage>
</organism>
<dbReference type="AlphaFoldDB" id="A0A255XK42"/>
<protein>
    <submittedName>
        <fullName evidence="1">Uncharacterized protein</fullName>
    </submittedName>
</protein>
<gene>
    <name evidence="1" type="ORF">CHR90_15110</name>
</gene>
<evidence type="ECO:0000313" key="2">
    <source>
        <dbReference type="Proteomes" id="UP000216361"/>
    </source>
</evidence>
<dbReference type="EMBL" id="NOXS01000034">
    <property type="protein sequence ID" value="OYQ17298.1"/>
    <property type="molecule type" value="Genomic_DNA"/>
</dbReference>
<keyword evidence="2" id="KW-1185">Reference proteome</keyword>
<comment type="caution">
    <text evidence="1">The sequence shown here is derived from an EMBL/GenBank/DDBJ whole genome shotgun (WGS) entry which is preliminary data.</text>
</comment>
<accession>A0A255XK42</accession>
<name>A0A255XK42_9PROT</name>
<evidence type="ECO:0000313" key="1">
    <source>
        <dbReference type="EMBL" id="OYQ17298.1"/>
    </source>
</evidence>
<dbReference type="Proteomes" id="UP000216361">
    <property type="component" value="Unassembled WGS sequence"/>
</dbReference>
<sequence length="89" mass="9261">MPCLNPDGTLTRVARDLLTALEPAPVPAPVLASATGLPLWRVRASLRELAGQDLVAASGPLSPGDDAPHVLTETGRQVLDLSRALDGEE</sequence>